<evidence type="ECO:0000256" key="1">
    <source>
        <dbReference type="SAM" id="MobiDB-lite"/>
    </source>
</evidence>
<name>A0AAV5WTD0_9BILA</name>
<sequence length="173" mass="19630">SFFDVCPYGRQTIGECLYGLCPAGAKCLNNHCCIPSPKLSSRRRQQPIVDANLIKDIEKIRKKKGGACFENGNYPIGVCLGDNLCPVGYTCENDSCCNVAEGIRIRSRRKKKLVSEEEWTEDEDLIDRGVEEEEEDDNGDDEEALGSREEEKESEEEERARLTSEEERENEEE</sequence>
<dbReference type="SMART" id="SM00289">
    <property type="entry name" value="WR1"/>
    <property type="match status" value="2"/>
</dbReference>
<dbReference type="InterPro" id="IPR006150">
    <property type="entry name" value="Cys_repeat_1"/>
</dbReference>
<feature type="region of interest" description="Disordered" evidence="1">
    <location>
        <begin position="116"/>
        <end position="173"/>
    </location>
</feature>
<evidence type="ECO:0000313" key="2">
    <source>
        <dbReference type="EMBL" id="GMT33880.1"/>
    </source>
</evidence>
<feature type="non-terminal residue" evidence="2">
    <location>
        <position position="1"/>
    </location>
</feature>
<proteinExistence type="predicted"/>
<feature type="non-terminal residue" evidence="2">
    <location>
        <position position="173"/>
    </location>
</feature>
<reference evidence="2" key="1">
    <citation type="submission" date="2023-10" db="EMBL/GenBank/DDBJ databases">
        <title>Genome assembly of Pristionchus species.</title>
        <authorList>
            <person name="Yoshida K."/>
            <person name="Sommer R.J."/>
        </authorList>
    </citation>
    <scope>NUCLEOTIDE SEQUENCE</scope>
    <source>
        <strain evidence="2">RS5133</strain>
    </source>
</reference>
<keyword evidence="3" id="KW-1185">Reference proteome</keyword>
<dbReference type="Proteomes" id="UP001432322">
    <property type="component" value="Unassembled WGS sequence"/>
</dbReference>
<dbReference type="AlphaFoldDB" id="A0AAV5WTD0"/>
<accession>A0AAV5WTD0</accession>
<evidence type="ECO:0000313" key="3">
    <source>
        <dbReference type="Proteomes" id="UP001432322"/>
    </source>
</evidence>
<protein>
    <recommendedName>
        <fullName evidence="4">WAP domain-containing protein</fullName>
    </recommendedName>
</protein>
<comment type="caution">
    <text evidence="2">The sequence shown here is derived from an EMBL/GenBank/DDBJ whole genome shotgun (WGS) entry which is preliminary data.</text>
</comment>
<organism evidence="2 3">
    <name type="scientific">Pristionchus fissidentatus</name>
    <dbReference type="NCBI Taxonomy" id="1538716"/>
    <lineage>
        <taxon>Eukaryota</taxon>
        <taxon>Metazoa</taxon>
        <taxon>Ecdysozoa</taxon>
        <taxon>Nematoda</taxon>
        <taxon>Chromadorea</taxon>
        <taxon>Rhabditida</taxon>
        <taxon>Rhabditina</taxon>
        <taxon>Diplogasteromorpha</taxon>
        <taxon>Diplogasteroidea</taxon>
        <taxon>Neodiplogasteridae</taxon>
        <taxon>Pristionchus</taxon>
    </lineage>
</organism>
<gene>
    <name evidence="2" type="ORF">PFISCL1PPCAC_25177</name>
</gene>
<evidence type="ECO:0008006" key="4">
    <source>
        <dbReference type="Google" id="ProtNLM"/>
    </source>
</evidence>
<dbReference type="EMBL" id="BTSY01000006">
    <property type="protein sequence ID" value="GMT33880.1"/>
    <property type="molecule type" value="Genomic_DNA"/>
</dbReference>
<feature type="compositionally biased region" description="Acidic residues" evidence="1">
    <location>
        <begin position="116"/>
        <end position="144"/>
    </location>
</feature>